<gene>
    <name evidence="2" type="ORF">TELCIR_12567</name>
</gene>
<evidence type="ECO:0000256" key="1">
    <source>
        <dbReference type="SAM" id="MobiDB-lite"/>
    </source>
</evidence>
<evidence type="ECO:0008006" key="4">
    <source>
        <dbReference type="Google" id="ProtNLM"/>
    </source>
</evidence>
<dbReference type="OrthoDB" id="5808132at2759"/>
<dbReference type="AlphaFoldDB" id="A0A2G9U6E1"/>
<evidence type="ECO:0000313" key="2">
    <source>
        <dbReference type="EMBL" id="PIO65744.1"/>
    </source>
</evidence>
<evidence type="ECO:0000313" key="3">
    <source>
        <dbReference type="Proteomes" id="UP000230423"/>
    </source>
</evidence>
<protein>
    <recommendedName>
        <fullName evidence="4">MAM domain-containing protein</fullName>
    </recommendedName>
</protein>
<feature type="region of interest" description="Disordered" evidence="1">
    <location>
        <begin position="264"/>
        <end position="285"/>
    </location>
</feature>
<feature type="non-terminal residue" evidence="2">
    <location>
        <position position="285"/>
    </location>
</feature>
<keyword evidence="3" id="KW-1185">Reference proteome</keyword>
<proteinExistence type="predicted"/>
<name>A0A2G9U6E1_TELCI</name>
<dbReference type="EMBL" id="KZ348769">
    <property type="protein sequence ID" value="PIO65744.1"/>
    <property type="molecule type" value="Genomic_DNA"/>
</dbReference>
<accession>A0A2G9U6E1</accession>
<organism evidence="2 3">
    <name type="scientific">Teladorsagia circumcincta</name>
    <name type="common">Brown stomach worm</name>
    <name type="synonym">Ostertagia circumcincta</name>
    <dbReference type="NCBI Taxonomy" id="45464"/>
    <lineage>
        <taxon>Eukaryota</taxon>
        <taxon>Metazoa</taxon>
        <taxon>Ecdysozoa</taxon>
        <taxon>Nematoda</taxon>
        <taxon>Chromadorea</taxon>
        <taxon>Rhabditida</taxon>
        <taxon>Rhabditina</taxon>
        <taxon>Rhabditomorpha</taxon>
        <taxon>Strongyloidea</taxon>
        <taxon>Trichostrongylidae</taxon>
        <taxon>Teladorsagia</taxon>
    </lineage>
</organism>
<feature type="compositionally biased region" description="Polar residues" evidence="1">
    <location>
        <begin position="276"/>
        <end position="285"/>
    </location>
</feature>
<dbReference type="Proteomes" id="UP000230423">
    <property type="component" value="Unassembled WGS sequence"/>
</dbReference>
<reference evidence="2 3" key="1">
    <citation type="submission" date="2015-09" db="EMBL/GenBank/DDBJ databases">
        <title>Draft genome of the parasitic nematode Teladorsagia circumcincta isolate WARC Sus (inbred).</title>
        <authorList>
            <person name="Mitreva M."/>
        </authorList>
    </citation>
    <scope>NUCLEOTIDE SEQUENCE [LARGE SCALE GENOMIC DNA]</scope>
    <source>
        <strain evidence="2 3">S</strain>
    </source>
</reference>
<sequence length="285" mass="31449">MIQVCRIIGHSLPGQSLLHEKPPPVFVESRALNEDYLLIVGKVLPVPPPQACAVIGFRAVIESGEELSKGENPTEGDQKVFKTSPLGQFMVSTCCDLECYDFDSFLTKACRWRNEKNTCSWDGDELDFIRMKGSWGESEGDTIFGKSDRADGYFLIAGVQQKLPPMYSAMLVSDPIQCQEGDGILKLKFWASPNIVVEAYNFTLDAFGKQGGAAIIDDISYNTSAVYQCRMIPHYEPPVKLSPKTCSALRCDFESGSCLQTLDSSDWKTSEDPVGSRSSGIRSQL</sequence>